<dbReference type="Proteomes" id="UP000237682">
    <property type="component" value="Unassembled WGS sequence"/>
</dbReference>
<comment type="caution">
    <text evidence="3">The sequence shown here is derived from an EMBL/GenBank/DDBJ whole genome shotgun (WGS) entry which is preliminary data.</text>
</comment>
<gene>
    <name evidence="3" type="ORF">C5L14_01520</name>
</gene>
<dbReference type="Pfam" id="PF01028">
    <property type="entry name" value="Topoisom_I"/>
    <property type="match status" value="1"/>
</dbReference>
<reference evidence="3 4" key="1">
    <citation type="submission" date="2018-02" db="EMBL/GenBank/DDBJ databases">
        <title>Whole genome sequencing of endophytic bacterium.</title>
        <authorList>
            <person name="Eedara R."/>
            <person name="Podile A.R."/>
        </authorList>
    </citation>
    <scope>NUCLEOTIDE SEQUENCE [LARGE SCALE GENOMIC DNA]</scope>
    <source>
        <strain evidence="3 4">RP1T</strain>
    </source>
</reference>
<dbReference type="InterPro" id="IPR013500">
    <property type="entry name" value="TopoI_cat_euk"/>
</dbReference>
<dbReference type="InterPro" id="IPR049331">
    <property type="entry name" value="Top1B_N_bact"/>
</dbReference>
<name>A0A2S9QJ04_9HYPH</name>
<feature type="domain" description="DNA topoisomerase I catalytic core eukaryotic-type" evidence="1">
    <location>
        <begin position="82"/>
        <end position="287"/>
    </location>
</feature>
<dbReference type="AlphaFoldDB" id="A0A2S9QJ04"/>
<dbReference type="Gene3D" id="3.90.15.10">
    <property type="entry name" value="Topoisomerase I, Chain A, domain 3"/>
    <property type="match status" value="1"/>
</dbReference>
<evidence type="ECO:0000259" key="2">
    <source>
        <dbReference type="Pfam" id="PF21338"/>
    </source>
</evidence>
<organism evidence="3 4">
    <name type="scientific">Labrys okinawensis</name>
    <dbReference type="NCBI Taxonomy" id="346911"/>
    <lineage>
        <taxon>Bacteria</taxon>
        <taxon>Pseudomonadati</taxon>
        <taxon>Pseudomonadota</taxon>
        <taxon>Alphaproteobacteria</taxon>
        <taxon>Hyphomicrobiales</taxon>
        <taxon>Xanthobacteraceae</taxon>
        <taxon>Labrys</taxon>
    </lineage>
</organism>
<keyword evidence="4" id="KW-1185">Reference proteome</keyword>
<dbReference type="Gene3D" id="3.30.66.10">
    <property type="entry name" value="DNA topoisomerase I domain"/>
    <property type="match status" value="1"/>
</dbReference>
<dbReference type="GO" id="GO:0003677">
    <property type="term" value="F:DNA binding"/>
    <property type="evidence" value="ECO:0007669"/>
    <property type="project" value="InterPro"/>
</dbReference>
<dbReference type="Pfam" id="PF21338">
    <property type="entry name" value="Top1B_N_bact"/>
    <property type="match status" value="1"/>
</dbReference>
<dbReference type="Gene3D" id="1.10.132.120">
    <property type="match status" value="1"/>
</dbReference>
<dbReference type="PROSITE" id="PS52038">
    <property type="entry name" value="TOPO_IB_2"/>
    <property type="match status" value="1"/>
</dbReference>
<evidence type="ECO:0000313" key="4">
    <source>
        <dbReference type="Proteomes" id="UP000237682"/>
    </source>
</evidence>
<dbReference type="InterPro" id="IPR014711">
    <property type="entry name" value="TopoI_cat_a-hlx-sub_euk"/>
</dbReference>
<dbReference type="EMBL" id="PUEJ01000001">
    <property type="protein sequence ID" value="PRH89300.1"/>
    <property type="molecule type" value="Genomic_DNA"/>
</dbReference>
<protein>
    <submittedName>
        <fullName evidence="3">Uncharacterized protein</fullName>
    </submittedName>
</protein>
<dbReference type="InterPro" id="IPR035447">
    <property type="entry name" value="DNA_topo_I_N_sf"/>
</dbReference>
<dbReference type="InterPro" id="IPR011010">
    <property type="entry name" value="DNA_brk_join_enz"/>
</dbReference>
<dbReference type="GO" id="GO:0003917">
    <property type="term" value="F:DNA topoisomerase type I (single strand cut, ATP-independent) activity"/>
    <property type="evidence" value="ECO:0007669"/>
    <property type="project" value="InterPro"/>
</dbReference>
<dbReference type="GO" id="GO:0006265">
    <property type="term" value="P:DNA topological change"/>
    <property type="evidence" value="ECO:0007669"/>
    <property type="project" value="InterPro"/>
</dbReference>
<dbReference type="SUPFAM" id="SSF55869">
    <property type="entry name" value="DNA topoisomerase I domain"/>
    <property type="match status" value="1"/>
</dbReference>
<sequence length="333" mass="37284">MPRLKIVSPDRLDVRRRRCGRGFLYVDAAGRRITDEAALARFRALAIPPAYSQVRIASDEWAHIQAIGRDEAGRLQYRYHSEWERRRENRKVLNMMKLVRTLPRIRAAIRRDLASPKLDRNKAIACAVALIDSTHIRVGGAAYARDNGSHGAATLLKRHVTITASRVELNFRGKGGKPIRRRTEDPALARALNRMRTLSGPRLFQFVDADGTRHPIEAEDINAYLRSISGLDVTAKDLRLLGASKWAVQELAALTPANSIAGRKRQIAAVMRQVSGHLVNTPAVARKSYVPALIIDSFQTGRLHDAFTKARSSSYRRRAEAALHLLVTKEQTV</sequence>
<dbReference type="SUPFAM" id="SSF56349">
    <property type="entry name" value="DNA breaking-rejoining enzymes"/>
    <property type="match status" value="1"/>
</dbReference>
<proteinExistence type="predicted"/>
<dbReference type="RefSeq" id="WP_105860263.1">
    <property type="nucleotide sequence ID" value="NZ_PUEJ01000001.1"/>
</dbReference>
<feature type="domain" description="DNA topoisomerase IB N-terminal" evidence="2">
    <location>
        <begin position="22"/>
        <end position="70"/>
    </location>
</feature>
<accession>A0A2S9QJ04</accession>
<evidence type="ECO:0000313" key="3">
    <source>
        <dbReference type="EMBL" id="PRH89300.1"/>
    </source>
</evidence>
<evidence type="ECO:0000259" key="1">
    <source>
        <dbReference type="Pfam" id="PF01028"/>
    </source>
</evidence>
<dbReference type="OrthoDB" id="9778962at2"/>